<name>A0A6N7WMA7_9FIRM</name>
<protein>
    <submittedName>
        <fullName evidence="3">Methyltransferase domain-containing protein</fullName>
    </submittedName>
</protein>
<proteinExistence type="predicted"/>
<keyword evidence="4" id="KW-1185">Reference proteome</keyword>
<keyword evidence="1 3" id="KW-0808">Transferase</keyword>
<evidence type="ECO:0000256" key="1">
    <source>
        <dbReference type="ARBA" id="ARBA00022679"/>
    </source>
</evidence>
<dbReference type="GO" id="GO:0032259">
    <property type="term" value="P:methylation"/>
    <property type="evidence" value="ECO:0007669"/>
    <property type="project" value="UniProtKB-KW"/>
</dbReference>
<organism evidence="3 4">
    <name type="scientific">Eisenbergiella porci</name>
    <dbReference type="NCBI Taxonomy" id="2652274"/>
    <lineage>
        <taxon>Bacteria</taxon>
        <taxon>Bacillati</taxon>
        <taxon>Bacillota</taxon>
        <taxon>Clostridia</taxon>
        <taxon>Lachnospirales</taxon>
        <taxon>Lachnospiraceae</taxon>
        <taxon>Eisenbergiella</taxon>
    </lineage>
</organism>
<feature type="domain" description="Tellurite resistance methyltransferase TehB-like" evidence="2">
    <location>
        <begin position="54"/>
        <end position="196"/>
    </location>
</feature>
<dbReference type="Pfam" id="PF03848">
    <property type="entry name" value="TehB"/>
    <property type="match status" value="1"/>
</dbReference>
<accession>A0A6N7WMA7</accession>
<dbReference type="InterPro" id="IPR015985">
    <property type="entry name" value="TehB-like_dom"/>
</dbReference>
<gene>
    <name evidence="3" type="ORF">FYJ45_20290</name>
</gene>
<comment type="caution">
    <text evidence="3">The sequence shown here is derived from an EMBL/GenBank/DDBJ whole genome shotgun (WGS) entry which is preliminary data.</text>
</comment>
<dbReference type="PANTHER" id="PTHR43861:SF3">
    <property type="entry name" value="PUTATIVE (AFU_ORTHOLOGUE AFUA_2G14390)-RELATED"/>
    <property type="match status" value="1"/>
</dbReference>
<evidence type="ECO:0000313" key="3">
    <source>
        <dbReference type="EMBL" id="MSS90530.1"/>
    </source>
</evidence>
<dbReference type="EMBL" id="VUMI01000040">
    <property type="protein sequence ID" value="MSS90530.1"/>
    <property type="molecule type" value="Genomic_DNA"/>
</dbReference>
<sequence length="222" mass="25349">MTGPCNPIILFVIFIRRPKLEVPFWEETYKDDTVFTFGNQPNQSITAIENLLDKSGRVLDVGCGDGKNSLYLAKQGLRNIDAFDLSVNAIEKLRRLAVAHSLEINAWTGNLCSFSFEKEYSLIMSFGTLHFVSKNDWHNFIMKSKKATEVGGFHIIQLFTNQVPPSPDIAPFAIGLADDGEIRKLYEDWEIIDFRSYVFEDEHLNVPRHLHASNKITARRIK</sequence>
<dbReference type="SUPFAM" id="SSF53335">
    <property type="entry name" value="S-adenosyl-L-methionine-dependent methyltransferases"/>
    <property type="match status" value="1"/>
</dbReference>
<reference evidence="3 4" key="1">
    <citation type="submission" date="2019-08" db="EMBL/GenBank/DDBJ databases">
        <title>In-depth cultivation of the pig gut microbiome towards novel bacterial diversity and tailored functional studies.</title>
        <authorList>
            <person name="Wylensek D."/>
            <person name="Hitch T.C.A."/>
            <person name="Clavel T."/>
        </authorList>
    </citation>
    <scope>NUCLEOTIDE SEQUENCE [LARGE SCALE GENOMIC DNA]</scope>
    <source>
        <strain evidence="3 4">WCA-389-WT-23B</strain>
    </source>
</reference>
<dbReference type="GO" id="GO:0008168">
    <property type="term" value="F:methyltransferase activity"/>
    <property type="evidence" value="ECO:0007669"/>
    <property type="project" value="UniProtKB-KW"/>
</dbReference>
<evidence type="ECO:0000259" key="2">
    <source>
        <dbReference type="Pfam" id="PF03848"/>
    </source>
</evidence>
<dbReference type="InterPro" id="IPR029063">
    <property type="entry name" value="SAM-dependent_MTases_sf"/>
</dbReference>
<evidence type="ECO:0000313" key="4">
    <source>
        <dbReference type="Proteomes" id="UP000436047"/>
    </source>
</evidence>
<dbReference type="PANTHER" id="PTHR43861">
    <property type="entry name" value="TRANS-ACONITATE 2-METHYLTRANSFERASE-RELATED"/>
    <property type="match status" value="1"/>
</dbReference>
<dbReference type="AlphaFoldDB" id="A0A6N7WMA7"/>
<dbReference type="Proteomes" id="UP000436047">
    <property type="component" value="Unassembled WGS sequence"/>
</dbReference>
<keyword evidence="3" id="KW-0489">Methyltransferase</keyword>
<dbReference type="Gene3D" id="3.40.50.150">
    <property type="entry name" value="Vaccinia Virus protein VP39"/>
    <property type="match status" value="1"/>
</dbReference>
<dbReference type="CDD" id="cd02440">
    <property type="entry name" value="AdoMet_MTases"/>
    <property type="match status" value="1"/>
</dbReference>